<name>S3T6A4_9GAMM</name>
<evidence type="ECO:0000259" key="1">
    <source>
        <dbReference type="Pfam" id="PF13356"/>
    </source>
</evidence>
<dbReference type="Pfam" id="PF13356">
    <property type="entry name" value="Arm-DNA-bind_3"/>
    <property type="match status" value="1"/>
</dbReference>
<comment type="caution">
    <text evidence="2">The sequence shown here is derived from an EMBL/GenBank/DDBJ whole genome shotgun (WGS) entry which is preliminary data.</text>
</comment>
<evidence type="ECO:0000313" key="3">
    <source>
        <dbReference type="EMBL" id="TVT78626.1"/>
    </source>
</evidence>
<proteinExistence type="predicted"/>
<dbReference type="RefSeq" id="WP_016652828.1">
    <property type="nucleotide sequence ID" value="NZ_BHGD02000033.1"/>
</dbReference>
<dbReference type="EMBL" id="VMTP01000087">
    <property type="protein sequence ID" value="TVT78626.1"/>
    <property type="molecule type" value="Genomic_DNA"/>
</dbReference>
<dbReference type="Gene3D" id="3.30.160.390">
    <property type="entry name" value="Integrase, DNA-binding domain"/>
    <property type="match status" value="1"/>
</dbReference>
<evidence type="ECO:0000313" key="4">
    <source>
        <dbReference type="Proteomes" id="UP000014559"/>
    </source>
</evidence>
<dbReference type="PATRIC" id="fig|1217696.3.peg.2292"/>
<reference evidence="2 4" key="1">
    <citation type="submission" date="2013-06" db="EMBL/GenBank/DDBJ databases">
        <title>The Genome Sequence of Acinetobacter sp. NIPH 2036.</title>
        <authorList>
            <consortium name="The Broad Institute Genome Sequencing Platform"/>
            <consortium name="The Broad Institute Genome Sequencing Center for Infectious Disease"/>
            <person name="Cerqueira G."/>
            <person name="Feldgarden M."/>
            <person name="Courvalin P."/>
            <person name="Perichon B."/>
            <person name="Grillot-Courvalin C."/>
            <person name="Clermont D."/>
            <person name="Rocha E."/>
            <person name="Yoon E.-J."/>
            <person name="Nemec A."/>
            <person name="Young S.K."/>
            <person name="Zeng Q."/>
            <person name="Gargeya S."/>
            <person name="Fitzgerald M."/>
            <person name="Abouelleil A."/>
            <person name="Alvarado L."/>
            <person name="Berlin A.M."/>
            <person name="Chapman S.B."/>
            <person name="Dewar J."/>
            <person name="Goldberg J."/>
            <person name="Griggs A."/>
            <person name="Gujja S."/>
            <person name="Hansen M."/>
            <person name="Howarth C."/>
            <person name="Imamovic A."/>
            <person name="Larimer J."/>
            <person name="McCowan C."/>
            <person name="Murphy C."/>
            <person name="Pearson M."/>
            <person name="Priest M."/>
            <person name="Roberts A."/>
            <person name="Saif S."/>
            <person name="Shea T."/>
            <person name="Sykes S."/>
            <person name="Wortman J."/>
            <person name="Nusbaum C."/>
            <person name="Birren B."/>
        </authorList>
    </citation>
    <scope>NUCLEOTIDE SEQUENCE [LARGE SCALE GENOMIC DNA]</scope>
    <source>
        <strain evidence="2 4">NIPH 2036</strain>
    </source>
</reference>
<dbReference type="HOGENOM" id="CLU_2630090_0_0_6"/>
<organism evidence="2 4">
    <name type="scientific">Acinetobacter colistiniresistens</name>
    <dbReference type="NCBI Taxonomy" id="280145"/>
    <lineage>
        <taxon>Bacteria</taxon>
        <taxon>Pseudomonadati</taxon>
        <taxon>Pseudomonadota</taxon>
        <taxon>Gammaproteobacteria</taxon>
        <taxon>Moraxellales</taxon>
        <taxon>Moraxellaceae</taxon>
        <taxon>Acinetobacter</taxon>
    </lineage>
</organism>
<evidence type="ECO:0000313" key="2">
    <source>
        <dbReference type="EMBL" id="EPG37061.1"/>
    </source>
</evidence>
<accession>S3T6A4</accession>
<dbReference type="InterPro" id="IPR038488">
    <property type="entry name" value="Integrase_DNA-bd_sf"/>
</dbReference>
<dbReference type="InterPro" id="IPR025166">
    <property type="entry name" value="Integrase_DNA_bind_dom"/>
</dbReference>
<evidence type="ECO:0000313" key="5">
    <source>
        <dbReference type="Proteomes" id="UP000316981"/>
    </source>
</evidence>
<protein>
    <submittedName>
        <fullName evidence="3">DUF4102 domain-containing protein</fullName>
    </submittedName>
</protein>
<dbReference type="GeneID" id="45417455"/>
<feature type="domain" description="Integrase DNA-binding" evidence="1">
    <location>
        <begin position="3"/>
        <end position="49"/>
    </location>
</feature>
<dbReference type="Proteomes" id="UP000316981">
    <property type="component" value="Unassembled WGS sequence"/>
</dbReference>
<dbReference type="Proteomes" id="UP000014559">
    <property type="component" value="Unassembled WGS sequence"/>
</dbReference>
<sequence>MKLTDIECRKAQSKEKRYRLSDENGLSLLVTPSGQKYWNIRFTVLGERKSEHHQQPNDLTHVQDIQKGLQQLVQALN</sequence>
<gene>
    <name evidence="2" type="ORF">F907_02326</name>
    <name evidence="3" type="ORF">FPV60_16890</name>
</gene>
<dbReference type="AlphaFoldDB" id="S3T6A4"/>
<reference evidence="3 5" key="2">
    <citation type="submission" date="2019-07" db="EMBL/GenBank/DDBJ databases">
        <title>Draft Genome Sequence of the first blaOXA-58-Harboring Acinetobacter colistiniresistens clinical isolate from Brazil.</title>
        <authorList>
            <person name="Favaro L.S."/>
            <person name="Paula-Petroli S.B."/>
            <person name="Moura C.F."/>
            <person name="Tognim M.C.B."/>
            <person name="Venancio E.J."/>
            <person name="Yamada-Ogatta S.F."/>
            <person name="Carrara-Marroni F.E."/>
        </authorList>
    </citation>
    <scope>NUCLEOTIDE SEQUENCE [LARGE SCALE GENOMIC DNA]</scope>
    <source>
        <strain evidence="3 5">DL</strain>
    </source>
</reference>
<dbReference type="EMBL" id="ATGK01000012">
    <property type="protein sequence ID" value="EPG37061.1"/>
    <property type="molecule type" value="Genomic_DNA"/>
</dbReference>